<name>A0A1C4VVD6_9ACTN</name>
<comment type="subcellular location">
    <subcellularLocation>
        <location evidence="1">Membrane</location>
        <topology evidence="1">Multi-pass membrane protein</topology>
    </subcellularLocation>
</comment>
<keyword evidence="3" id="KW-1133">Transmembrane helix</keyword>
<reference evidence="6" key="1">
    <citation type="submission" date="2016-06" db="EMBL/GenBank/DDBJ databases">
        <authorList>
            <person name="Varghese N."/>
        </authorList>
    </citation>
    <scope>NUCLEOTIDE SEQUENCE [LARGE SCALE GENOMIC DNA]</scope>
    <source>
        <strain evidence="6">DSM 45555</strain>
    </source>
</reference>
<sequence length="70" mass="7487">MADSERTLMCTYLSVVLLVGLALNGLHRWSWADLVAALAIAVVAVREGRDACCATCGPGPRATRGRDQRT</sequence>
<dbReference type="AlphaFoldDB" id="A0A1C4VVD6"/>
<accession>A0A1C4VVD6</accession>
<evidence type="ECO:0000256" key="1">
    <source>
        <dbReference type="ARBA" id="ARBA00004141"/>
    </source>
</evidence>
<evidence type="ECO:0000256" key="2">
    <source>
        <dbReference type="ARBA" id="ARBA00022692"/>
    </source>
</evidence>
<dbReference type="InterPro" id="IPR027469">
    <property type="entry name" value="Cation_efflux_TMD_sf"/>
</dbReference>
<evidence type="ECO:0000256" key="3">
    <source>
        <dbReference type="ARBA" id="ARBA00022989"/>
    </source>
</evidence>
<dbReference type="GO" id="GO:0016020">
    <property type="term" value="C:membrane"/>
    <property type="evidence" value="ECO:0007669"/>
    <property type="project" value="UniProtKB-SubCell"/>
</dbReference>
<evidence type="ECO:0000313" key="5">
    <source>
        <dbReference type="EMBL" id="SCE87751.1"/>
    </source>
</evidence>
<dbReference type="SUPFAM" id="SSF161111">
    <property type="entry name" value="Cation efflux protein transmembrane domain-like"/>
    <property type="match status" value="1"/>
</dbReference>
<keyword evidence="6" id="KW-1185">Reference proteome</keyword>
<keyword evidence="4" id="KW-0472">Membrane</keyword>
<dbReference type="Proteomes" id="UP000198551">
    <property type="component" value="Unassembled WGS sequence"/>
</dbReference>
<evidence type="ECO:0000313" key="6">
    <source>
        <dbReference type="Proteomes" id="UP000198551"/>
    </source>
</evidence>
<proteinExistence type="predicted"/>
<gene>
    <name evidence="5" type="ORF">GA0070215_10411</name>
</gene>
<protein>
    <submittedName>
        <fullName evidence="5">Uncharacterized protein</fullName>
    </submittedName>
</protein>
<evidence type="ECO:0000256" key="4">
    <source>
        <dbReference type="ARBA" id="ARBA00023136"/>
    </source>
</evidence>
<dbReference type="EMBL" id="FMCV01000004">
    <property type="protein sequence ID" value="SCE87751.1"/>
    <property type="molecule type" value="Genomic_DNA"/>
</dbReference>
<keyword evidence="2" id="KW-0812">Transmembrane</keyword>
<organism evidence="5 6">
    <name type="scientific">Micromonospora marina</name>
    <dbReference type="NCBI Taxonomy" id="307120"/>
    <lineage>
        <taxon>Bacteria</taxon>
        <taxon>Bacillati</taxon>
        <taxon>Actinomycetota</taxon>
        <taxon>Actinomycetes</taxon>
        <taxon>Micromonosporales</taxon>
        <taxon>Micromonosporaceae</taxon>
        <taxon>Micromonospora</taxon>
    </lineage>
</organism>